<dbReference type="InterPro" id="IPR029052">
    <property type="entry name" value="Metallo-depent_PP-like"/>
</dbReference>
<dbReference type="SUPFAM" id="SSF56300">
    <property type="entry name" value="Metallo-dependent phosphatases"/>
    <property type="match status" value="1"/>
</dbReference>
<dbReference type="GO" id="GO:0005737">
    <property type="term" value="C:cytoplasm"/>
    <property type="evidence" value="ECO:0007669"/>
    <property type="project" value="TreeGrafter"/>
</dbReference>
<dbReference type="Gene3D" id="3.60.21.10">
    <property type="match status" value="1"/>
</dbReference>
<dbReference type="GO" id="GO:0008803">
    <property type="term" value="F:bis(5'-nucleosyl)-tetraphosphatase (symmetrical) activity"/>
    <property type="evidence" value="ECO:0007669"/>
    <property type="project" value="TreeGrafter"/>
</dbReference>
<sequence>MVSDRRIFIGDVHGHYDGLLQLLETIAPGKADQVYFVGDLIDRGPKSADVIQFVREQGYFCVLGNHEQLLLEAFPESDRVSQYALQAWLQSGGQNTVASYTDPELLLENITWLRTLPTHLDLGDVWLVHAGLHPRLPIHAQTAQEYCWIREEFHGSLKPYFADKVIITGHTITFTLPGVAPGELARGRGWLDIDTGAYHPKSGWLTALDYTHQQVYQFNVFNKRSRTLPFAEAVVNVEPAQITRRRQLLHL</sequence>
<organism evidence="2 3">
    <name type="scientific">Drouetiella hepatica Uher 2000/2452</name>
    <dbReference type="NCBI Taxonomy" id="904376"/>
    <lineage>
        <taxon>Bacteria</taxon>
        <taxon>Bacillati</taxon>
        <taxon>Cyanobacteriota</taxon>
        <taxon>Cyanophyceae</taxon>
        <taxon>Oculatellales</taxon>
        <taxon>Oculatellaceae</taxon>
        <taxon>Drouetiella</taxon>
    </lineage>
</organism>
<evidence type="ECO:0000313" key="3">
    <source>
        <dbReference type="Proteomes" id="UP000757435"/>
    </source>
</evidence>
<dbReference type="Pfam" id="PF00149">
    <property type="entry name" value="Metallophos"/>
    <property type="match status" value="1"/>
</dbReference>
<reference evidence="2" key="2">
    <citation type="journal article" date="2022" name="Microbiol. Resour. Announc.">
        <title>Metagenome Sequencing to Explore Phylogenomics of Terrestrial Cyanobacteria.</title>
        <authorList>
            <person name="Ward R.D."/>
            <person name="Stajich J.E."/>
            <person name="Johansen J.R."/>
            <person name="Huntemann M."/>
            <person name="Clum A."/>
            <person name="Foster B."/>
            <person name="Foster B."/>
            <person name="Roux S."/>
            <person name="Palaniappan K."/>
            <person name="Varghese N."/>
            <person name="Mukherjee S."/>
            <person name="Reddy T.B.K."/>
            <person name="Daum C."/>
            <person name="Copeland A."/>
            <person name="Chen I.A."/>
            <person name="Ivanova N.N."/>
            <person name="Kyrpides N.C."/>
            <person name="Shapiro N."/>
            <person name="Eloe-Fadrosh E.A."/>
            <person name="Pietrasiak N."/>
        </authorList>
    </citation>
    <scope>NUCLEOTIDE SEQUENCE</scope>
    <source>
        <strain evidence="2">UHER 2000/2452</strain>
    </source>
</reference>
<dbReference type="AlphaFoldDB" id="A0A951Q928"/>
<dbReference type="GO" id="GO:0110154">
    <property type="term" value="P:RNA decapping"/>
    <property type="evidence" value="ECO:0007669"/>
    <property type="project" value="TreeGrafter"/>
</dbReference>
<protein>
    <submittedName>
        <fullName evidence="2">Metallophosphoesterase</fullName>
    </submittedName>
</protein>
<evidence type="ECO:0000259" key="1">
    <source>
        <dbReference type="Pfam" id="PF00149"/>
    </source>
</evidence>
<proteinExistence type="predicted"/>
<feature type="domain" description="Calcineurin-like phosphoesterase" evidence="1">
    <location>
        <begin position="7"/>
        <end position="172"/>
    </location>
</feature>
<accession>A0A951Q928</accession>
<reference evidence="2" key="1">
    <citation type="submission" date="2021-05" db="EMBL/GenBank/DDBJ databases">
        <authorList>
            <person name="Pietrasiak N."/>
            <person name="Ward R."/>
            <person name="Stajich J.E."/>
            <person name="Kurbessoian T."/>
        </authorList>
    </citation>
    <scope>NUCLEOTIDE SEQUENCE</scope>
    <source>
        <strain evidence="2">UHER 2000/2452</strain>
    </source>
</reference>
<dbReference type="InterPro" id="IPR050126">
    <property type="entry name" value="Ap4A_hydrolase"/>
</dbReference>
<dbReference type="GO" id="GO:0016791">
    <property type="term" value="F:phosphatase activity"/>
    <property type="evidence" value="ECO:0007669"/>
    <property type="project" value="TreeGrafter"/>
</dbReference>
<dbReference type="PANTHER" id="PTHR42850:SF4">
    <property type="entry name" value="ZINC-DEPENDENT ENDOPOLYPHOSPHATASE"/>
    <property type="match status" value="1"/>
</dbReference>
<dbReference type="PANTHER" id="PTHR42850">
    <property type="entry name" value="METALLOPHOSPHOESTERASE"/>
    <property type="match status" value="1"/>
</dbReference>
<dbReference type="Proteomes" id="UP000757435">
    <property type="component" value="Unassembled WGS sequence"/>
</dbReference>
<comment type="caution">
    <text evidence="2">The sequence shown here is derived from an EMBL/GenBank/DDBJ whole genome shotgun (WGS) entry which is preliminary data.</text>
</comment>
<gene>
    <name evidence="2" type="ORF">KME15_07010</name>
</gene>
<dbReference type="EMBL" id="JAHHHD010000005">
    <property type="protein sequence ID" value="MBW4658406.1"/>
    <property type="molecule type" value="Genomic_DNA"/>
</dbReference>
<name>A0A951Q928_9CYAN</name>
<dbReference type="InterPro" id="IPR004843">
    <property type="entry name" value="Calcineurin-like_PHP"/>
</dbReference>
<evidence type="ECO:0000313" key="2">
    <source>
        <dbReference type="EMBL" id="MBW4658406.1"/>
    </source>
</evidence>